<dbReference type="Proteomes" id="UP000720189">
    <property type="component" value="Unassembled WGS sequence"/>
</dbReference>
<protein>
    <submittedName>
        <fullName evidence="2">Uncharacterized protein</fullName>
    </submittedName>
</protein>
<sequence length="154" mass="17430">MLSLVRRSSESEWQWFDEDRRAGNKDYDEGQQGLIWTLGRQLEKANAGPDESRQAIGRDKKRAHQKTQGLGTTYRSRPGICAVPDRSPPSQAYSAVGAPTSKLTEPGWATLSLQCREPWSICKISRGHRRRRHLKTEVATTLVGLFDDKDHREG</sequence>
<proteinExistence type="predicted"/>
<feature type="region of interest" description="Disordered" evidence="1">
    <location>
        <begin position="1"/>
        <end position="27"/>
    </location>
</feature>
<keyword evidence="3" id="KW-1185">Reference proteome</keyword>
<name>A0A9P9GDG8_FUSRE</name>
<evidence type="ECO:0000313" key="3">
    <source>
        <dbReference type="Proteomes" id="UP000720189"/>
    </source>
</evidence>
<reference evidence="2" key="1">
    <citation type="journal article" date="2021" name="Nat. Commun.">
        <title>Genetic determinants of endophytism in the Arabidopsis root mycobiome.</title>
        <authorList>
            <person name="Mesny F."/>
            <person name="Miyauchi S."/>
            <person name="Thiergart T."/>
            <person name="Pickel B."/>
            <person name="Atanasova L."/>
            <person name="Karlsson M."/>
            <person name="Huettel B."/>
            <person name="Barry K.W."/>
            <person name="Haridas S."/>
            <person name="Chen C."/>
            <person name="Bauer D."/>
            <person name="Andreopoulos W."/>
            <person name="Pangilinan J."/>
            <person name="LaButti K."/>
            <person name="Riley R."/>
            <person name="Lipzen A."/>
            <person name="Clum A."/>
            <person name="Drula E."/>
            <person name="Henrissat B."/>
            <person name="Kohler A."/>
            <person name="Grigoriev I.V."/>
            <person name="Martin F.M."/>
            <person name="Hacquard S."/>
        </authorList>
    </citation>
    <scope>NUCLEOTIDE SEQUENCE</scope>
    <source>
        <strain evidence="2">MPI-CAGE-AT-0023</strain>
    </source>
</reference>
<feature type="region of interest" description="Disordered" evidence="1">
    <location>
        <begin position="41"/>
        <end position="80"/>
    </location>
</feature>
<feature type="compositionally biased region" description="Basic and acidic residues" evidence="1">
    <location>
        <begin position="17"/>
        <end position="27"/>
    </location>
</feature>
<dbReference type="RefSeq" id="XP_046045388.1">
    <property type="nucleotide sequence ID" value="XM_046190545.1"/>
</dbReference>
<dbReference type="AlphaFoldDB" id="A0A9P9GDG8"/>
<evidence type="ECO:0000256" key="1">
    <source>
        <dbReference type="SAM" id="MobiDB-lite"/>
    </source>
</evidence>
<feature type="compositionally biased region" description="Polar residues" evidence="1">
    <location>
        <begin position="66"/>
        <end position="75"/>
    </location>
</feature>
<dbReference type="OrthoDB" id="10586519at2759"/>
<evidence type="ECO:0000313" key="2">
    <source>
        <dbReference type="EMBL" id="KAH7237529.1"/>
    </source>
</evidence>
<gene>
    <name evidence="2" type="ORF">BKA55DRAFT_543059</name>
</gene>
<comment type="caution">
    <text evidence="2">The sequence shown here is derived from an EMBL/GenBank/DDBJ whole genome shotgun (WGS) entry which is preliminary data.</text>
</comment>
<accession>A0A9P9GDG8</accession>
<dbReference type="GeneID" id="70220499"/>
<organism evidence="2 3">
    <name type="scientific">Fusarium redolens</name>
    <dbReference type="NCBI Taxonomy" id="48865"/>
    <lineage>
        <taxon>Eukaryota</taxon>
        <taxon>Fungi</taxon>
        <taxon>Dikarya</taxon>
        <taxon>Ascomycota</taxon>
        <taxon>Pezizomycotina</taxon>
        <taxon>Sordariomycetes</taxon>
        <taxon>Hypocreomycetidae</taxon>
        <taxon>Hypocreales</taxon>
        <taxon>Nectriaceae</taxon>
        <taxon>Fusarium</taxon>
        <taxon>Fusarium redolens species complex</taxon>
    </lineage>
</organism>
<dbReference type="EMBL" id="JAGMUX010000015">
    <property type="protein sequence ID" value="KAH7237529.1"/>
    <property type="molecule type" value="Genomic_DNA"/>
</dbReference>